<dbReference type="Proteomes" id="UP000002411">
    <property type="component" value="Chromosome"/>
</dbReference>
<dbReference type="InterPro" id="IPR018330">
    <property type="entry name" value="RecT_fam"/>
</dbReference>
<evidence type="ECO:0000313" key="3">
    <source>
        <dbReference type="EMBL" id="EDK34004.1"/>
    </source>
</evidence>
<dbReference type="InterPro" id="IPR004590">
    <property type="entry name" value="ssDNA_annealing_RecT"/>
</dbReference>
<keyword evidence="4" id="KW-1185">Reference proteome</keyword>
<dbReference type="GO" id="GO:0006259">
    <property type="term" value="P:DNA metabolic process"/>
    <property type="evidence" value="ECO:0007669"/>
    <property type="project" value="InterPro"/>
</dbReference>
<accession>A5MYQ8</accession>
<proteinExistence type="predicted"/>
<dbReference type="RefSeq" id="WP_012102291.1">
    <property type="nucleotide sequence ID" value="NC_009706.1"/>
</dbReference>
<dbReference type="NCBIfam" id="TIGR00616">
    <property type="entry name" value="rect"/>
    <property type="match status" value="1"/>
</dbReference>
<sequence>MGNLINGKPVEVKNILANVNVQKRFQEILGKKAAGFMASLINVSNGKLKGIEPYSVVSSAMIAATLDLPIDPNLGFAWIVPYKKKAQFQMGYKGFVQLGLRTGQYKNINAISIYKGQLKSWNPLTEKIELNFENKESNEVIGYAAYFSLVSGFEKYVYWSKEEVITHAKRFSKAFNDGPWQTNFNRMAEKTVLKNTLSKWGILSIDMQLALQADQAVIKKGVLDGEPVEVNLDYIDNPDSIDTEFEEVDSEKVTTKLDDKFKKANKDSAQDRKKDDTPSEDMQEDLFKGTPFEGADE</sequence>
<dbReference type="AlphaFoldDB" id="A5MYQ8"/>
<dbReference type="STRING" id="431943.CKL_1895"/>
<reference evidence="3 4" key="1">
    <citation type="journal article" date="2008" name="Proc. Natl. Acad. Sci. U.S.A.">
        <title>The genome of Clostridium kluyveri, a strict anaerobe with unique metabolic features.</title>
        <authorList>
            <person name="Seedorf H."/>
            <person name="Fricke W.F."/>
            <person name="Veith B."/>
            <person name="Brueggemann H."/>
            <person name="Liesegang H."/>
            <person name="Strittmatter A."/>
            <person name="Miethke M."/>
            <person name="Buckel W."/>
            <person name="Hinderberger J."/>
            <person name="Li F."/>
            <person name="Hagemeier C."/>
            <person name="Thauer R.K."/>
            <person name="Gottschalk G."/>
        </authorList>
    </citation>
    <scope>NUCLEOTIDE SEQUENCE [LARGE SCALE GENOMIC DNA]</scope>
    <source>
        <strain evidence="4">ATCC 8527 / DSM 555 / NCIMB 10680</strain>
        <strain evidence="3">DSM 555</strain>
    </source>
</reference>
<evidence type="ECO:0000256" key="1">
    <source>
        <dbReference type="SAM" id="MobiDB-lite"/>
    </source>
</evidence>
<dbReference type="EMBL" id="CP000673">
    <property type="protein sequence ID" value="EDK34004.1"/>
    <property type="molecule type" value="Genomic_DNA"/>
</dbReference>
<dbReference type="KEGG" id="ckl:CKL_1992"/>
<feature type="region of interest" description="Disordered" evidence="1">
    <location>
        <begin position="246"/>
        <end position="297"/>
    </location>
</feature>
<dbReference type="Pfam" id="PF03837">
    <property type="entry name" value="RecT"/>
    <property type="match status" value="1"/>
</dbReference>
<evidence type="ECO:0000313" key="2">
    <source>
        <dbReference type="EMBL" id="ABS30685.1"/>
    </source>
</evidence>
<name>A5MYQ8_CLOK5</name>
<organism evidence="3 4">
    <name type="scientific">Clostridium kluyveri (strain ATCC 8527 / DSM 555 / NBRC 12016 / NCIMB 10680 / K1)</name>
    <dbReference type="NCBI Taxonomy" id="431943"/>
    <lineage>
        <taxon>Bacteria</taxon>
        <taxon>Bacillati</taxon>
        <taxon>Bacillota</taxon>
        <taxon>Clostridia</taxon>
        <taxon>Eubacteriales</taxon>
        <taxon>Clostridiaceae</taxon>
        <taxon>Clostridium</taxon>
    </lineage>
</organism>
<protein>
    <submittedName>
        <fullName evidence="3">Phage-related rekombinase protein</fullName>
    </submittedName>
</protein>
<evidence type="ECO:0000313" key="4">
    <source>
        <dbReference type="Proteomes" id="UP000002411"/>
    </source>
</evidence>
<dbReference type="GO" id="GO:0003677">
    <property type="term" value="F:DNA binding"/>
    <property type="evidence" value="ECO:0007669"/>
    <property type="project" value="InterPro"/>
</dbReference>
<dbReference type="KEGG" id="ckl:CKL_1895"/>
<gene>
    <name evidence="2" type="ordered locus">CKL_1895</name>
    <name evidence="3" type="ordered locus">CKL_1992</name>
</gene>
<feature type="compositionally biased region" description="Basic and acidic residues" evidence="1">
    <location>
        <begin position="250"/>
        <end position="277"/>
    </location>
</feature>
<dbReference type="HOGENOM" id="CLU_071046_1_0_9"/>
<dbReference type="EMBL" id="CP000673">
    <property type="protein sequence ID" value="ABS30685.1"/>
    <property type="molecule type" value="Genomic_DNA"/>
</dbReference>
<dbReference type="eggNOG" id="COG3723">
    <property type="taxonomic scope" value="Bacteria"/>
</dbReference>